<feature type="transmembrane region" description="Helical" evidence="1">
    <location>
        <begin position="24"/>
        <end position="48"/>
    </location>
</feature>
<dbReference type="AlphaFoldDB" id="A0A9P1N728"/>
<name>A0A9P1N728_9PELO</name>
<sequence length="277" mass="32318">MVHSINSGLVFFTNIESNFLSPQYLTHLLAIYGGSLYISTSFLAVMFIHRYYSIVKPEQLFYFQGRRITLWISYSSLIGLSCYLSNIYLGSQDEFSSGYVAWEIMKIYNLVIRETPAIIIIVFGDNEEIRWGNLMYLISNVILIALQNAIIIYCGCKIRRKLYSKNTNYSASLRKLHSQFYKTLVFQVLAPTFVIILPTLVILSLPFFHFQTSSPIGALMCLFELYPAIDSLIVMYIITDYNKAIKGLKFRIIRYCCCFRFFERHQTLFMFMFIILK</sequence>
<dbReference type="SUPFAM" id="SSF81321">
    <property type="entry name" value="Family A G protein-coupled receptor-like"/>
    <property type="match status" value="1"/>
</dbReference>
<keyword evidence="1" id="KW-0472">Membrane</keyword>
<dbReference type="InterPro" id="IPR019428">
    <property type="entry name" value="7TM_GPCR_serpentine_rcpt_Str"/>
</dbReference>
<feature type="transmembrane region" description="Helical" evidence="1">
    <location>
        <begin position="134"/>
        <end position="156"/>
    </location>
</feature>
<feature type="transmembrane region" description="Helical" evidence="1">
    <location>
        <begin position="68"/>
        <end position="89"/>
    </location>
</feature>
<organism evidence="2 3">
    <name type="scientific">Caenorhabditis angaria</name>
    <dbReference type="NCBI Taxonomy" id="860376"/>
    <lineage>
        <taxon>Eukaryota</taxon>
        <taxon>Metazoa</taxon>
        <taxon>Ecdysozoa</taxon>
        <taxon>Nematoda</taxon>
        <taxon>Chromadorea</taxon>
        <taxon>Rhabditida</taxon>
        <taxon>Rhabditina</taxon>
        <taxon>Rhabditomorpha</taxon>
        <taxon>Rhabditoidea</taxon>
        <taxon>Rhabditidae</taxon>
        <taxon>Peloderinae</taxon>
        <taxon>Caenorhabditis</taxon>
    </lineage>
</organism>
<accession>A0A9P1N728</accession>
<dbReference type="Gene3D" id="1.20.1070.10">
    <property type="entry name" value="Rhodopsin 7-helix transmembrane proteins"/>
    <property type="match status" value="1"/>
</dbReference>
<evidence type="ECO:0000313" key="3">
    <source>
        <dbReference type="Proteomes" id="UP001152747"/>
    </source>
</evidence>
<dbReference type="EMBL" id="CANHGI010000005">
    <property type="protein sequence ID" value="CAI5453595.1"/>
    <property type="molecule type" value="Genomic_DNA"/>
</dbReference>
<dbReference type="PANTHER" id="PTHR46000">
    <property type="entry name" value="SEVEN TM RECEPTOR-RELATED"/>
    <property type="match status" value="1"/>
</dbReference>
<evidence type="ECO:0000313" key="2">
    <source>
        <dbReference type="EMBL" id="CAI5453595.1"/>
    </source>
</evidence>
<protein>
    <submittedName>
        <fullName evidence="2">Uncharacterized protein</fullName>
    </submittedName>
</protein>
<keyword evidence="1" id="KW-0812">Transmembrane</keyword>
<gene>
    <name evidence="2" type="ORF">CAMP_LOCUS16232</name>
</gene>
<dbReference type="Pfam" id="PF10326">
    <property type="entry name" value="7TM_GPCR_Str"/>
    <property type="match status" value="1"/>
</dbReference>
<comment type="caution">
    <text evidence="2">The sequence shown here is derived from an EMBL/GenBank/DDBJ whole genome shotgun (WGS) entry which is preliminary data.</text>
</comment>
<proteinExistence type="predicted"/>
<reference evidence="2" key="1">
    <citation type="submission" date="2022-11" db="EMBL/GenBank/DDBJ databases">
        <authorList>
            <person name="Kikuchi T."/>
        </authorList>
    </citation>
    <scope>NUCLEOTIDE SEQUENCE</scope>
    <source>
        <strain evidence="2">PS1010</strain>
    </source>
</reference>
<feature type="transmembrane region" description="Helical" evidence="1">
    <location>
        <begin position="216"/>
        <end position="239"/>
    </location>
</feature>
<keyword evidence="1" id="KW-1133">Transmembrane helix</keyword>
<evidence type="ECO:0000256" key="1">
    <source>
        <dbReference type="SAM" id="Phobius"/>
    </source>
</evidence>
<dbReference type="Proteomes" id="UP001152747">
    <property type="component" value="Unassembled WGS sequence"/>
</dbReference>
<keyword evidence="3" id="KW-1185">Reference proteome</keyword>
<feature type="transmembrane region" description="Helical" evidence="1">
    <location>
        <begin position="184"/>
        <end position="210"/>
    </location>
</feature>